<dbReference type="InterPro" id="IPR013446">
    <property type="entry name" value="G1P_cyt_trans-like"/>
</dbReference>
<organism evidence="2 3">
    <name type="scientific">Kitasatospora aburaviensis</name>
    <dbReference type="NCBI Taxonomy" id="67265"/>
    <lineage>
        <taxon>Bacteria</taxon>
        <taxon>Bacillati</taxon>
        <taxon>Actinomycetota</taxon>
        <taxon>Actinomycetes</taxon>
        <taxon>Kitasatosporales</taxon>
        <taxon>Streptomycetaceae</taxon>
        <taxon>Kitasatospora</taxon>
    </lineage>
</organism>
<dbReference type="Proteomes" id="UP001596067">
    <property type="component" value="Unassembled WGS sequence"/>
</dbReference>
<dbReference type="EMBL" id="JBHSOD010000004">
    <property type="protein sequence ID" value="MFC5884390.1"/>
    <property type="molecule type" value="Genomic_DNA"/>
</dbReference>
<keyword evidence="3" id="KW-1185">Reference proteome</keyword>
<evidence type="ECO:0000259" key="1">
    <source>
        <dbReference type="Pfam" id="PF00483"/>
    </source>
</evidence>
<gene>
    <name evidence="2" type="ORF">ACFP0N_05235</name>
</gene>
<dbReference type="PANTHER" id="PTHR47183">
    <property type="entry name" value="GLUCOSE-1-PHOSPHATE CYTIDYLYLTRANSFERASE-RELATED"/>
    <property type="match status" value="1"/>
</dbReference>
<proteinExistence type="predicted"/>
<dbReference type="PANTHER" id="PTHR47183:SF3">
    <property type="entry name" value="TRANSFERASE"/>
    <property type="match status" value="1"/>
</dbReference>
<dbReference type="Pfam" id="PF00483">
    <property type="entry name" value="NTP_transferase"/>
    <property type="match status" value="1"/>
</dbReference>
<sequence>MNARPFPGRPTVVLLCGGLGLRQRSDGDDLPKPLRPLPDGRELILHVLDYYRSFGLDDFVLCTGYGARAMEQLLLGELPAADIATGPGWLRLSADGIRVTLVDSGPYAEKCVRLLDAAGHLRPGPFLLGYGDVLSDFDLGRLAERREESGATVTMTATRVRSRYGELVVGPGMEVTAFVEKPLQPALISAGYFACSPRLLAALSPELGLEEDVLPALAARGEVDAVVHEGRWLPFDTYKDFVDAEALAAQEGFPWPTPVRV</sequence>
<dbReference type="InterPro" id="IPR029044">
    <property type="entry name" value="Nucleotide-diphossugar_trans"/>
</dbReference>
<dbReference type="InterPro" id="IPR005835">
    <property type="entry name" value="NTP_transferase_dom"/>
</dbReference>
<dbReference type="RefSeq" id="WP_313762700.1">
    <property type="nucleotide sequence ID" value="NZ_BAAAVH010000110.1"/>
</dbReference>
<reference evidence="3" key="1">
    <citation type="journal article" date="2019" name="Int. J. Syst. Evol. Microbiol.">
        <title>The Global Catalogue of Microorganisms (GCM) 10K type strain sequencing project: providing services to taxonomists for standard genome sequencing and annotation.</title>
        <authorList>
            <consortium name="The Broad Institute Genomics Platform"/>
            <consortium name="The Broad Institute Genome Sequencing Center for Infectious Disease"/>
            <person name="Wu L."/>
            <person name="Ma J."/>
        </authorList>
    </citation>
    <scope>NUCLEOTIDE SEQUENCE [LARGE SCALE GENOMIC DNA]</scope>
    <source>
        <strain evidence="3">CGMCC 4.1469</strain>
    </source>
</reference>
<evidence type="ECO:0000313" key="2">
    <source>
        <dbReference type="EMBL" id="MFC5884390.1"/>
    </source>
</evidence>
<feature type="domain" description="Nucleotidyl transferase" evidence="1">
    <location>
        <begin position="13"/>
        <end position="248"/>
    </location>
</feature>
<accession>A0ABW1ERD8</accession>
<protein>
    <submittedName>
        <fullName evidence="2">NDP-sugar synthase</fullName>
    </submittedName>
</protein>
<comment type="caution">
    <text evidence="2">The sequence shown here is derived from an EMBL/GenBank/DDBJ whole genome shotgun (WGS) entry which is preliminary data.</text>
</comment>
<evidence type="ECO:0000313" key="3">
    <source>
        <dbReference type="Proteomes" id="UP001596067"/>
    </source>
</evidence>
<name>A0ABW1ERD8_9ACTN</name>
<dbReference type="SUPFAM" id="SSF53448">
    <property type="entry name" value="Nucleotide-diphospho-sugar transferases"/>
    <property type="match status" value="1"/>
</dbReference>
<dbReference type="Gene3D" id="3.90.550.10">
    <property type="entry name" value="Spore Coat Polysaccharide Biosynthesis Protein SpsA, Chain A"/>
    <property type="match status" value="1"/>
</dbReference>